<dbReference type="KEGG" id="scas:SACC_27260"/>
<gene>
    <name evidence="1" type="ORF">SACC_27260</name>
</gene>
<dbReference type="InterPro" id="IPR006059">
    <property type="entry name" value="SBP"/>
</dbReference>
<dbReference type="SUPFAM" id="SSF53850">
    <property type="entry name" value="Periplasmic binding protein-like II"/>
    <property type="match status" value="1"/>
</dbReference>
<organism evidence="1 2">
    <name type="scientific">Saccharolobus caldissimus</name>
    <dbReference type="NCBI Taxonomy" id="1702097"/>
    <lineage>
        <taxon>Archaea</taxon>
        <taxon>Thermoproteota</taxon>
        <taxon>Thermoprotei</taxon>
        <taxon>Sulfolobales</taxon>
        <taxon>Sulfolobaceae</taxon>
        <taxon>Saccharolobus</taxon>
    </lineage>
</organism>
<proteinExistence type="predicted"/>
<sequence length="372" mass="43356">MIKLYGITWDDPRGYDSLVYISEKYKGISIQWDRRSLYDFTVYPPDKLAKSYDLVVIDYPSVGDIAESKMYVPVDEILSKKELEFIQRISIGKTYESYLYDGHLWALPIDAATQVSAYREDMFRKLGLRVPKTWGQVIKLKCKIGMPLSPLHAHSSFITMCANYFLDPFFTKLNQRDIKKIYTILDIMKIISDKCGELCLKSDPIKLLNYMAEGEEICYIPLTYGYYNYSRDNYRKNVINYANIPSFTKIPYGSTLGGAGLAISNKNKYIEETVNFIKWFYEFDVQKMYWQHYGQPADIRIWIDEEVNKATRNSYINTIYTISLSYVRPNFPGFVKLHEEAGKILVDFLMGRISGDETIKELINLNTSYIRT</sequence>
<dbReference type="PANTHER" id="PTHR43649:SF12">
    <property type="entry name" value="DIACETYLCHITOBIOSE BINDING PROTEIN DASA"/>
    <property type="match status" value="1"/>
</dbReference>
<dbReference type="RefSeq" id="WP_229570165.1">
    <property type="nucleotide sequence ID" value="NZ_AP025226.1"/>
</dbReference>
<reference evidence="1 2" key="1">
    <citation type="journal article" date="2022" name="Microbiol. Resour. Announc.">
        <title>Complete Genome Sequence of the Hyperthermophilic and Acidophilic Archaeon Saccharolobus caldissimus Strain HS-3T.</title>
        <authorList>
            <person name="Sakai H.D."/>
            <person name="Kurosawa N."/>
        </authorList>
    </citation>
    <scope>NUCLEOTIDE SEQUENCE [LARGE SCALE GENOMIC DNA]</scope>
    <source>
        <strain evidence="1 2">JCM32116</strain>
    </source>
</reference>
<keyword evidence="2" id="KW-1185">Reference proteome</keyword>
<dbReference type="GeneID" id="68867447"/>
<evidence type="ECO:0008006" key="3">
    <source>
        <dbReference type="Google" id="ProtNLM"/>
    </source>
</evidence>
<dbReference type="EMBL" id="AP025226">
    <property type="protein sequence ID" value="BDB99709.1"/>
    <property type="molecule type" value="Genomic_DNA"/>
</dbReference>
<evidence type="ECO:0000313" key="1">
    <source>
        <dbReference type="EMBL" id="BDB99709.1"/>
    </source>
</evidence>
<dbReference type="InterPro" id="IPR050490">
    <property type="entry name" value="Bact_solute-bd_prot1"/>
</dbReference>
<dbReference type="Proteomes" id="UP001319921">
    <property type="component" value="Chromosome"/>
</dbReference>
<evidence type="ECO:0000313" key="2">
    <source>
        <dbReference type="Proteomes" id="UP001319921"/>
    </source>
</evidence>
<dbReference type="AlphaFoldDB" id="A0AAQ4CV78"/>
<dbReference type="Pfam" id="PF01547">
    <property type="entry name" value="SBP_bac_1"/>
    <property type="match status" value="1"/>
</dbReference>
<name>A0AAQ4CV78_9CREN</name>
<dbReference type="PANTHER" id="PTHR43649">
    <property type="entry name" value="ARABINOSE-BINDING PROTEIN-RELATED"/>
    <property type="match status" value="1"/>
</dbReference>
<accession>A0AAQ4CV78</accession>
<dbReference type="Gene3D" id="3.40.190.10">
    <property type="entry name" value="Periplasmic binding protein-like II"/>
    <property type="match status" value="4"/>
</dbReference>
<protein>
    <recommendedName>
        <fullName evidence="3">Extracellular solute-binding protein</fullName>
    </recommendedName>
</protein>